<accession>A0A0D4ZZ36</accession>
<dbReference type="AlphaFoldDB" id="A0A0D4ZZ36"/>
<dbReference type="InterPro" id="IPR002878">
    <property type="entry name" value="ChsH2_C"/>
</dbReference>
<gene>
    <name evidence="2" type="ORF">pJE1_115</name>
</gene>
<reference evidence="2" key="1">
    <citation type="submission" date="2014-06" db="EMBL/GenBank/DDBJ databases">
        <title>Molecular and ecological studies on carbamate pesticide degrading bacteria isolated from agricultural soils.</title>
        <authorList>
            <person name="Kim D.-U."/>
            <person name="Ka J.-O."/>
        </authorList>
    </citation>
    <scope>NUCLEOTIDE SEQUENCE</scope>
    <source>
        <strain evidence="2">JE1</strain>
        <plasmid evidence="2">pJE1</plasmid>
    </source>
</reference>
<dbReference type="SUPFAM" id="SSF50249">
    <property type="entry name" value="Nucleic acid-binding proteins"/>
    <property type="match status" value="1"/>
</dbReference>
<keyword evidence="2" id="KW-0614">Plasmid</keyword>
<dbReference type="Pfam" id="PF01796">
    <property type="entry name" value="OB_ChsH2_C"/>
    <property type="match status" value="1"/>
</dbReference>
<dbReference type="EMBL" id="KM017071">
    <property type="protein sequence ID" value="AJW29537.1"/>
    <property type="molecule type" value="Genomic_DNA"/>
</dbReference>
<name>A0A0D4ZZ36_9SPHN</name>
<proteinExistence type="predicted"/>
<evidence type="ECO:0000313" key="2">
    <source>
        <dbReference type="EMBL" id="AJW29537.1"/>
    </source>
</evidence>
<sequence>MPDQKPSPRPAVPFLKLDDENAPFLAGSRCGECGAVAPGERPICNACGARSNIAAIRLGTRGKLYSYTIVHRSFPGVKTPFIAAIVNLEGGGAIKGTLLDVTPDPEAIAFDLPVDVVFRDTGQVAADGAPFLSYYFTPAGAAAE</sequence>
<dbReference type="PANTHER" id="PTHR34075:SF5">
    <property type="entry name" value="BLR3430 PROTEIN"/>
    <property type="match status" value="1"/>
</dbReference>
<dbReference type="InterPro" id="IPR052513">
    <property type="entry name" value="Thioester_dehydratase-like"/>
</dbReference>
<geneLocation type="plasmid" evidence="2">
    <name>pJE1</name>
</geneLocation>
<evidence type="ECO:0000259" key="1">
    <source>
        <dbReference type="Pfam" id="PF01796"/>
    </source>
</evidence>
<dbReference type="PANTHER" id="PTHR34075">
    <property type="entry name" value="BLR3430 PROTEIN"/>
    <property type="match status" value="1"/>
</dbReference>
<dbReference type="InterPro" id="IPR012340">
    <property type="entry name" value="NA-bd_OB-fold"/>
</dbReference>
<feature type="domain" description="ChsH2 C-terminal OB-fold" evidence="1">
    <location>
        <begin position="57"/>
        <end position="119"/>
    </location>
</feature>
<organism evidence="2">
    <name type="scientific">Sphingomonas sp. JE1</name>
    <dbReference type="NCBI Taxonomy" id="1628059"/>
    <lineage>
        <taxon>Bacteria</taxon>
        <taxon>Pseudomonadati</taxon>
        <taxon>Pseudomonadota</taxon>
        <taxon>Alphaproteobacteria</taxon>
        <taxon>Sphingomonadales</taxon>
        <taxon>Sphingomonadaceae</taxon>
        <taxon>Sphingomonas</taxon>
    </lineage>
</organism>
<protein>
    <recommendedName>
        <fullName evidence="1">ChsH2 C-terminal OB-fold domain-containing protein</fullName>
    </recommendedName>
</protein>